<comment type="similarity">
    <text evidence="1 2">Belongs to the enoyl-CoA hydratase/isomerase family.</text>
</comment>
<dbReference type="EMBL" id="BPUS01000029">
    <property type="protein sequence ID" value="GJH29942.1"/>
    <property type="molecule type" value="Genomic_DNA"/>
</dbReference>
<organism evidence="3 4">
    <name type="scientific">Caballeronia novacaledonica</name>
    <dbReference type="NCBI Taxonomy" id="1544861"/>
    <lineage>
        <taxon>Bacteria</taxon>
        <taxon>Pseudomonadati</taxon>
        <taxon>Pseudomonadota</taxon>
        <taxon>Betaproteobacteria</taxon>
        <taxon>Burkholderiales</taxon>
        <taxon>Burkholderiaceae</taxon>
        <taxon>Caballeronia</taxon>
    </lineage>
</organism>
<accession>A0AA37IHU2</accession>
<sequence length="265" mass="28811">MNAEMVLYERRGDIALVTLNDLNRRNALSREIVRGVSAALQRAMDQGVRAVVIAANGPAFCAGANIDDLRDGWMERPAAEEDPALMFKRIAEFERPVIAAVHGPALGGGMELTLACDLVVAGEAAWFSMPELGHGVIPNTGVALLPRVVGSRRAFDLILTRRRVPADEALDFGLVNRVVPSHAVLDSALSLAAQVVEAVPPGAMKAAKLNLRAHAAVDWERVVESPLDVPKTEWQEGLDAFMQKRTPDYDRFWRGNTTTLQDKGD</sequence>
<dbReference type="Pfam" id="PF00378">
    <property type="entry name" value="ECH_1"/>
    <property type="match status" value="1"/>
</dbReference>
<evidence type="ECO:0000313" key="4">
    <source>
        <dbReference type="Proteomes" id="UP001055111"/>
    </source>
</evidence>
<comment type="caution">
    <text evidence="3">The sequence shown here is derived from an EMBL/GenBank/DDBJ whole genome shotgun (WGS) entry which is preliminary data.</text>
</comment>
<dbReference type="Gene3D" id="3.90.226.10">
    <property type="entry name" value="2-enoyl-CoA Hydratase, Chain A, domain 1"/>
    <property type="match status" value="1"/>
</dbReference>
<protein>
    <submittedName>
        <fullName evidence="3">Enoyl-CoA hydratase/isomerase family protein</fullName>
    </submittedName>
</protein>
<dbReference type="GO" id="GO:0006635">
    <property type="term" value="P:fatty acid beta-oxidation"/>
    <property type="evidence" value="ECO:0007669"/>
    <property type="project" value="TreeGrafter"/>
</dbReference>
<reference evidence="3" key="1">
    <citation type="submission" date="2022-09" db="EMBL/GenBank/DDBJ databases">
        <title>Isolation and characterization of 3-chlorobenzoate degrading bacteria from soils in Shizuoka.</title>
        <authorList>
            <person name="Ifat A."/>
            <person name="Ogawa N."/>
            <person name="Kimbara K."/>
            <person name="Moriuchi R."/>
            <person name="Dohra H."/>
            <person name="Shintani M."/>
        </authorList>
    </citation>
    <scope>NUCLEOTIDE SEQUENCE</scope>
    <source>
        <strain evidence="3">19CS4-2</strain>
    </source>
</reference>
<dbReference type="InterPro" id="IPR018376">
    <property type="entry name" value="Enoyl-CoA_hyd/isom_CS"/>
</dbReference>
<dbReference type="PROSITE" id="PS00166">
    <property type="entry name" value="ENOYL_COA_HYDRATASE"/>
    <property type="match status" value="1"/>
</dbReference>
<dbReference type="AlphaFoldDB" id="A0AA37IHU2"/>
<dbReference type="SUPFAM" id="SSF52096">
    <property type="entry name" value="ClpP/crotonase"/>
    <property type="match status" value="1"/>
</dbReference>
<gene>
    <name evidence="3" type="ORF">CBA19CS42_35520</name>
</gene>
<dbReference type="InterPro" id="IPR029045">
    <property type="entry name" value="ClpP/crotonase-like_dom_sf"/>
</dbReference>
<dbReference type="GO" id="GO:0003824">
    <property type="term" value="F:catalytic activity"/>
    <property type="evidence" value="ECO:0007669"/>
    <property type="project" value="InterPro"/>
</dbReference>
<evidence type="ECO:0000256" key="2">
    <source>
        <dbReference type="RuleBase" id="RU003707"/>
    </source>
</evidence>
<name>A0AA37IHU2_9BURK</name>
<dbReference type="Proteomes" id="UP001055111">
    <property type="component" value="Unassembled WGS sequence"/>
</dbReference>
<dbReference type="PANTHER" id="PTHR11941:SF54">
    <property type="entry name" value="ENOYL-COA HYDRATASE, MITOCHONDRIAL"/>
    <property type="match status" value="1"/>
</dbReference>
<dbReference type="CDD" id="cd06558">
    <property type="entry name" value="crotonase-like"/>
    <property type="match status" value="1"/>
</dbReference>
<dbReference type="RefSeq" id="WP_238217471.1">
    <property type="nucleotide sequence ID" value="NZ_BPUS01000029.1"/>
</dbReference>
<dbReference type="PANTHER" id="PTHR11941">
    <property type="entry name" value="ENOYL-COA HYDRATASE-RELATED"/>
    <property type="match status" value="1"/>
</dbReference>
<proteinExistence type="inferred from homology"/>
<dbReference type="InterPro" id="IPR001753">
    <property type="entry name" value="Enoyl-CoA_hydra/iso"/>
</dbReference>
<evidence type="ECO:0000256" key="1">
    <source>
        <dbReference type="ARBA" id="ARBA00005254"/>
    </source>
</evidence>
<evidence type="ECO:0000313" key="3">
    <source>
        <dbReference type="EMBL" id="GJH29942.1"/>
    </source>
</evidence>